<gene>
    <name evidence="2" type="ORF">ERS075527_05097</name>
</gene>
<accession>A0AB33TBK2</accession>
<keyword evidence="1" id="KW-0812">Transmembrane</keyword>
<reference evidence="2 3" key="1">
    <citation type="submission" date="2015-03" db="EMBL/GenBank/DDBJ databases">
        <authorList>
            <consortium name="Pathogen Informatics"/>
            <person name="Murphy D."/>
        </authorList>
    </citation>
    <scope>NUCLEOTIDE SEQUENCE [LARGE SCALE GENOMIC DNA]</scope>
    <source>
        <strain evidence="2 3">PAP036</strain>
    </source>
</reference>
<evidence type="ECO:0000313" key="2">
    <source>
        <dbReference type="EMBL" id="CPT67010.1"/>
    </source>
</evidence>
<comment type="caution">
    <text evidence="2">The sequence shown here is derived from an EMBL/GenBank/DDBJ whole genome shotgun (WGS) entry which is preliminary data.</text>
</comment>
<evidence type="ECO:0000256" key="1">
    <source>
        <dbReference type="SAM" id="Phobius"/>
    </source>
</evidence>
<organism evidence="2 3">
    <name type="scientific">Mycobacteroides abscessus</name>
    <dbReference type="NCBI Taxonomy" id="36809"/>
    <lineage>
        <taxon>Bacteria</taxon>
        <taxon>Bacillati</taxon>
        <taxon>Actinomycetota</taxon>
        <taxon>Actinomycetes</taxon>
        <taxon>Mycobacteriales</taxon>
        <taxon>Mycobacteriaceae</taxon>
        <taxon>Mycobacteroides</taxon>
    </lineage>
</organism>
<keyword evidence="1" id="KW-0472">Membrane</keyword>
<dbReference type="EMBL" id="CSUW01000016">
    <property type="protein sequence ID" value="CPT67010.1"/>
    <property type="molecule type" value="Genomic_DNA"/>
</dbReference>
<proteinExistence type="predicted"/>
<keyword evidence="1" id="KW-1133">Transmembrane helix</keyword>
<evidence type="ECO:0000313" key="3">
    <source>
        <dbReference type="Proteomes" id="UP000038487"/>
    </source>
</evidence>
<sequence>MDFNTPLQSLNGWPAAVVLAVVVLCVTAVIIAVIRAD</sequence>
<dbReference type="AlphaFoldDB" id="A0AB33TBK2"/>
<dbReference type="Proteomes" id="UP000038487">
    <property type="component" value="Unassembled WGS sequence"/>
</dbReference>
<name>A0AB33TBK2_9MYCO</name>
<feature type="transmembrane region" description="Helical" evidence="1">
    <location>
        <begin position="12"/>
        <end position="34"/>
    </location>
</feature>
<protein>
    <submittedName>
        <fullName evidence="2">Uncharacterized protein</fullName>
    </submittedName>
</protein>